<proteinExistence type="inferred from homology"/>
<sequence>MEDPKKGLSERTLEETPTWAVAVWFKKKHKHALYEALEKVKDELMLLGFISFLLTVFQDSISNICISREVASTWRPCSASYYEEQAKTPKYLQSSPSRNLIQSSDFTPTTPRRSLATKGYDKCGLMRRWKMWENETKTVEYQFYNDPDRFRFTRETTFGRRHLNMWSKSSISLWIVSFFRQFFGSVTKVDYLALRHGFITAHLAPGSEASFDFRNPVIWLFAVLALLTNTHGWYPYFWLPFIPLIIILLVGTKLQMIITKMGLRIQERGEVVKGAPVVEPGDDLFWFNNPRFLLNLIHFVLFQYEFSITSCFHSKTVDIAIRLTTGIIIQFLCSYVTLPLYALVTQMGTSMKPTIFNERVATALKNWHHTAKKHVKDGKHSEANTPLTSGPPTPSHGMSPVHLLYRHPAGHSDSAPTSPSNYENDRWDVEEGTPYPTTNTHDPTTLEAGQEIQMIQVHGPSEMDLPPGPRPVRAQHDSGSIAQFSFKNSHNNRNLR</sequence>
<keyword evidence="5 8" id="KW-1133">Transmembrane helix</keyword>
<dbReference type="Pfam" id="PF03094">
    <property type="entry name" value="Mlo"/>
    <property type="match status" value="2"/>
</dbReference>
<keyword evidence="12" id="KW-1185">Reference proteome</keyword>
<comment type="domain">
    <text evidence="8">The C-terminus contains a calmodulin-binding domain, which binds calmodulin in a calcium-dependent fashion.</text>
</comment>
<evidence type="ECO:0000256" key="1">
    <source>
        <dbReference type="ARBA" id="ARBA00004141"/>
    </source>
</evidence>
<evidence type="ECO:0000256" key="6">
    <source>
        <dbReference type="ARBA" id="ARBA00023136"/>
    </source>
</evidence>
<evidence type="ECO:0000256" key="7">
    <source>
        <dbReference type="ARBA" id="ARBA00023265"/>
    </source>
</evidence>
<name>A0A834WEW7_9FABA</name>
<dbReference type="AlphaFoldDB" id="A0A834WEW7"/>
<keyword evidence="3 8" id="KW-0812">Transmembrane</keyword>
<dbReference type="PANTHER" id="PTHR31942">
    <property type="entry name" value="MLO-LIKE PROTEIN 1"/>
    <property type="match status" value="1"/>
</dbReference>
<evidence type="ECO:0000256" key="10">
    <source>
        <dbReference type="SAM" id="Phobius"/>
    </source>
</evidence>
<comment type="function">
    <text evidence="8">May be involved in modulation of pathogen defense and leaf cell death.</text>
</comment>
<evidence type="ECO:0000256" key="8">
    <source>
        <dbReference type="RuleBase" id="RU280816"/>
    </source>
</evidence>
<dbReference type="Proteomes" id="UP000634136">
    <property type="component" value="Unassembled WGS sequence"/>
</dbReference>
<evidence type="ECO:0000256" key="3">
    <source>
        <dbReference type="ARBA" id="ARBA00022692"/>
    </source>
</evidence>
<keyword evidence="7 8" id="KW-0568">Pathogenesis-related protein</keyword>
<feature type="region of interest" description="Disordered" evidence="9">
    <location>
        <begin position="460"/>
        <end position="496"/>
    </location>
</feature>
<evidence type="ECO:0000313" key="11">
    <source>
        <dbReference type="EMBL" id="KAF7820117.1"/>
    </source>
</evidence>
<gene>
    <name evidence="8" type="primary">MLO</name>
    <name evidence="11" type="ORF">G2W53_025572</name>
</gene>
<dbReference type="GO" id="GO:0005516">
    <property type="term" value="F:calmodulin binding"/>
    <property type="evidence" value="ECO:0007669"/>
    <property type="project" value="UniProtKB-KW"/>
</dbReference>
<reference evidence="11" key="1">
    <citation type="submission" date="2020-09" db="EMBL/GenBank/DDBJ databases">
        <title>Genome-Enabled Discovery of Anthraquinone Biosynthesis in Senna tora.</title>
        <authorList>
            <person name="Kang S.-H."/>
            <person name="Pandey R.P."/>
            <person name="Lee C.-M."/>
            <person name="Sim J.-S."/>
            <person name="Jeong J.-T."/>
            <person name="Choi B.-S."/>
            <person name="Jung M."/>
            <person name="Ginzburg D."/>
            <person name="Zhao K."/>
            <person name="Won S.Y."/>
            <person name="Oh T.-J."/>
            <person name="Yu Y."/>
            <person name="Kim N.-H."/>
            <person name="Lee O.R."/>
            <person name="Lee T.-H."/>
            <person name="Bashyal P."/>
            <person name="Kim T.-S."/>
            <person name="Lee W.-H."/>
            <person name="Kawkins C."/>
            <person name="Kim C.-K."/>
            <person name="Kim J.S."/>
            <person name="Ahn B.O."/>
            <person name="Rhee S.Y."/>
            <person name="Sohng J.K."/>
        </authorList>
    </citation>
    <scope>NUCLEOTIDE SEQUENCE</scope>
    <source>
        <tissue evidence="11">Leaf</tissue>
    </source>
</reference>
<comment type="similarity">
    <text evidence="2 8">Belongs to the MLO family.</text>
</comment>
<evidence type="ECO:0000256" key="2">
    <source>
        <dbReference type="ARBA" id="ARBA00006574"/>
    </source>
</evidence>
<evidence type="ECO:0000256" key="4">
    <source>
        <dbReference type="ARBA" id="ARBA00022821"/>
    </source>
</evidence>
<organism evidence="11 12">
    <name type="scientific">Senna tora</name>
    <dbReference type="NCBI Taxonomy" id="362788"/>
    <lineage>
        <taxon>Eukaryota</taxon>
        <taxon>Viridiplantae</taxon>
        <taxon>Streptophyta</taxon>
        <taxon>Embryophyta</taxon>
        <taxon>Tracheophyta</taxon>
        <taxon>Spermatophyta</taxon>
        <taxon>Magnoliopsida</taxon>
        <taxon>eudicotyledons</taxon>
        <taxon>Gunneridae</taxon>
        <taxon>Pentapetalae</taxon>
        <taxon>rosids</taxon>
        <taxon>fabids</taxon>
        <taxon>Fabales</taxon>
        <taxon>Fabaceae</taxon>
        <taxon>Caesalpinioideae</taxon>
        <taxon>Cassia clade</taxon>
        <taxon>Senna</taxon>
    </lineage>
</organism>
<dbReference type="OrthoDB" id="1388414at2759"/>
<dbReference type="GO" id="GO:0006952">
    <property type="term" value="P:defense response"/>
    <property type="evidence" value="ECO:0007669"/>
    <property type="project" value="UniProtKB-KW"/>
</dbReference>
<evidence type="ECO:0000313" key="12">
    <source>
        <dbReference type="Proteomes" id="UP000634136"/>
    </source>
</evidence>
<evidence type="ECO:0000256" key="9">
    <source>
        <dbReference type="SAM" id="MobiDB-lite"/>
    </source>
</evidence>
<protein>
    <recommendedName>
        <fullName evidence="8">MLO-like protein</fullName>
    </recommendedName>
</protein>
<dbReference type="PANTHER" id="PTHR31942:SF84">
    <property type="entry name" value="MLO-LIKE PROTEIN 12"/>
    <property type="match status" value="1"/>
</dbReference>
<keyword evidence="4 8" id="KW-0611">Plant defense</keyword>
<dbReference type="EMBL" id="JAAIUW010000008">
    <property type="protein sequence ID" value="KAF7820117.1"/>
    <property type="molecule type" value="Genomic_DNA"/>
</dbReference>
<dbReference type="InterPro" id="IPR004326">
    <property type="entry name" value="Mlo"/>
</dbReference>
<comment type="caution">
    <text evidence="11">The sequence shown here is derived from an EMBL/GenBank/DDBJ whole genome shotgun (WGS) entry which is preliminary data.</text>
</comment>
<feature type="transmembrane region" description="Helical" evidence="10">
    <location>
        <begin position="319"/>
        <end position="344"/>
    </location>
</feature>
<feature type="region of interest" description="Disordered" evidence="9">
    <location>
        <begin position="371"/>
        <end position="444"/>
    </location>
</feature>
<keyword evidence="8" id="KW-0112">Calmodulin-binding</keyword>
<evidence type="ECO:0000256" key="5">
    <source>
        <dbReference type="ARBA" id="ARBA00022989"/>
    </source>
</evidence>
<dbReference type="GO" id="GO:0016020">
    <property type="term" value="C:membrane"/>
    <property type="evidence" value="ECO:0007669"/>
    <property type="project" value="UniProtKB-SubCell"/>
</dbReference>
<comment type="subcellular location">
    <subcellularLocation>
        <location evidence="1 8">Membrane</location>
        <topology evidence="1 8">Multi-pass membrane protein</topology>
    </subcellularLocation>
</comment>
<accession>A0A834WEW7</accession>
<feature type="compositionally biased region" description="Polar residues" evidence="9">
    <location>
        <begin position="477"/>
        <end position="496"/>
    </location>
</feature>
<keyword evidence="6 8" id="KW-0472">Membrane</keyword>
<feature type="transmembrane region" description="Helical" evidence="10">
    <location>
        <begin position="240"/>
        <end position="258"/>
    </location>
</feature>